<evidence type="ECO:0000313" key="1">
    <source>
        <dbReference type="EMBL" id="TCT15995.1"/>
    </source>
</evidence>
<keyword evidence="2" id="KW-1185">Reference proteome</keyword>
<gene>
    <name evidence="1" type="ORF">EDC18_1029</name>
</gene>
<accession>A0A4R3MM48</accession>
<organism evidence="1 2">
    <name type="scientific">Natranaerovirga pectinivora</name>
    <dbReference type="NCBI Taxonomy" id="682400"/>
    <lineage>
        <taxon>Bacteria</taxon>
        <taxon>Bacillati</taxon>
        <taxon>Bacillota</taxon>
        <taxon>Clostridia</taxon>
        <taxon>Lachnospirales</taxon>
        <taxon>Natranaerovirgaceae</taxon>
        <taxon>Natranaerovirga</taxon>
    </lineage>
</organism>
<sequence>MAWRVSNFSESDAVRITSVVDTKNYKIELYPIPRFHFVPNELWEIVDNPIFHIEDLTLEAVKARAYTMSDKGDESGYRMRFSVLYN</sequence>
<dbReference type="EMBL" id="SMAL01000002">
    <property type="protein sequence ID" value="TCT15995.1"/>
    <property type="molecule type" value="Genomic_DNA"/>
</dbReference>
<comment type="caution">
    <text evidence="1">The sequence shown here is derived from an EMBL/GenBank/DDBJ whole genome shotgun (WGS) entry which is preliminary data.</text>
</comment>
<dbReference type="Proteomes" id="UP000294902">
    <property type="component" value="Unassembled WGS sequence"/>
</dbReference>
<proteinExistence type="predicted"/>
<reference evidence="1 2" key="1">
    <citation type="submission" date="2019-03" db="EMBL/GenBank/DDBJ databases">
        <title>Genomic Encyclopedia of Type Strains, Phase IV (KMG-IV): sequencing the most valuable type-strain genomes for metagenomic binning, comparative biology and taxonomic classification.</title>
        <authorList>
            <person name="Goeker M."/>
        </authorList>
    </citation>
    <scope>NUCLEOTIDE SEQUENCE [LARGE SCALE GENOMIC DNA]</scope>
    <source>
        <strain evidence="1 2">DSM 24629</strain>
    </source>
</reference>
<evidence type="ECO:0000313" key="2">
    <source>
        <dbReference type="Proteomes" id="UP000294902"/>
    </source>
</evidence>
<protein>
    <submittedName>
        <fullName evidence="1">Uncharacterized protein</fullName>
    </submittedName>
</protein>
<name>A0A4R3MM48_9FIRM</name>
<dbReference type="AlphaFoldDB" id="A0A4R3MM48"/>